<dbReference type="Proteomes" id="UP001273799">
    <property type="component" value="Unassembled WGS sequence"/>
</dbReference>
<name>A0A1G7AFQ9_9ACTO</name>
<dbReference type="EMBL" id="FNAU01000002">
    <property type="protein sequence ID" value="SDE13297.1"/>
    <property type="molecule type" value="Genomic_DNA"/>
</dbReference>
<dbReference type="SUPFAM" id="SSF53254">
    <property type="entry name" value="Phosphoglycerate mutase-like"/>
    <property type="match status" value="1"/>
</dbReference>
<sequence>MSKEKRAGGCVIWRLRPNKADASDAMKPRDTGSGKKGTCGGKKSGDTGKGTSGSGKSAGGTGKNTGSAGKVRVDDVEILLVDLGKPWGWMFPVAVRGKREGARDAAVRAAAEFAGFDAALAQPLQSSYLKGPGGKPGMRISFWLAQELQPGHPALALRKGQKRYRKHSKARPHRWVGLAEAAEILGAGPHTKPLAKLAVKVAKIQKHGELNTRAVLFVRHARARKRSVWKGPEDTRPLTPQGAERAAEIAYDLSNYGITWLVSSPWKRCVDTLYPYARWTGLKIETAPELTEAAYAKDPKRAAQTIHDFLVSSQSPAAVSLHRPTLPGVLEEAGLHARGSVKKRIPKKDPYLKTGEILALHMMGSTAVAAEKFRPISLEYRTAADLRPAAALKR</sequence>
<evidence type="ECO:0000313" key="4">
    <source>
        <dbReference type="Proteomes" id="UP000182744"/>
    </source>
</evidence>
<evidence type="ECO:0000313" key="3">
    <source>
        <dbReference type="EMBL" id="SDE13297.1"/>
    </source>
</evidence>
<dbReference type="RefSeq" id="WP_074661104.1">
    <property type="nucleotide sequence ID" value="NZ_FNAU01000002.1"/>
</dbReference>
<dbReference type="Pfam" id="PF00300">
    <property type="entry name" value="His_Phos_1"/>
    <property type="match status" value="1"/>
</dbReference>
<accession>A0A1G7AFQ9</accession>
<reference evidence="4" key="1">
    <citation type="submission" date="2016-10" db="EMBL/GenBank/DDBJ databases">
        <authorList>
            <person name="Varghese N."/>
        </authorList>
    </citation>
    <scope>NUCLEOTIDE SEQUENCE [LARGE SCALE GENOMIC DNA]</scope>
    <source>
        <strain evidence="4">DSM 20639</strain>
    </source>
</reference>
<gene>
    <name evidence="2" type="ORF">R6G71_00725</name>
    <name evidence="3" type="ORF">SAMN05421878_102194</name>
</gene>
<dbReference type="Gene3D" id="3.40.50.1240">
    <property type="entry name" value="Phosphoglycerate mutase-like"/>
    <property type="match status" value="1"/>
</dbReference>
<dbReference type="AlphaFoldDB" id="A0A1G7AFQ9"/>
<dbReference type="Gene3D" id="3.90.79.10">
    <property type="entry name" value="Nucleoside Triphosphate Pyrophosphohydrolase"/>
    <property type="match status" value="1"/>
</dbReference>
<dbReference type="CDD" id="cd07067">
    <property type="entry name" value="HP_PGM_like"/>
    <property type="match status" value="1"/>
</dbReference>
<protein>
    <submittedName>
        <fullName evidence="3">8-oxo-dGTP diphosphatase</fullName>
    </submittedName>
    <submittedName>
        <fullName evidence="2">Histidine phosphatase family protein</fullName>
    </submittedName>
</protein>
<keyword evidence="4" id="KW-1185">Reference proteome</keyword>
<reference evidence="3" key="2">
    <citation type="submission" date="2016-10" db="EMBL/GenBank/DDBJ databases">
        <authorList>
            <person name="de Groot N.N."/>
        </authorList>
    </citation>
    <scope>NUCLEOTIDE SEQUENCE [LARGE SCALE GENOMIC DNA]</scope>
    <source>
        <strain evidence="3">DSM 20639</strain>
    </source>
</reference>
<feature type="compositionally biased region" description="Gly residues" evidence="1">
    <location>
        <begin position="34"/>
        <end position="63"/>
    </location>
</feature>
<dbReference type="EMBL" id="JAWNFU010000001">
    <property type="protein sequence ID" value="MDY5152585.1"/>
    <property type="molecule type" value="Genomic_DNA"/>
</dbReference>
<feature type="region of interest" description="Disordered" evidence="1">
    <location>
        <begin position="1"/>
        <end position="68"/>
    </location>
</feature>
<organism evidence="3 4">
    <name type="scientific">Actinobaculum suis</name>
    <dbReference type="NCBI Taxonomy" id="1657"/>
    <lineage>
        <taxon>Bacteria</taxon>
        <taxon>Bacillati</taxon>
        <taxon>Actinomycetota</taxon>
        <taxon>Actinomycetes</taxon>
        <taxon>Actinomycetales</taxon>
        <taxon>Actinomycetaceae</taxon>
        <taxon>Actinobaculum</taxon>
    </lineage>
</organism>
<evidence type="ECO:0000313" key="2">
    <source>
        <dbReference type="EMBL" id="MDY5152585.1"/>
    </source>
</evidence>
<feature type="compositionally biased region" description="Basic and acidic residues" evidence="1">
    <location>
        <begin position="18"/>
        <end position="33"/>
    </location>
</feature>
<proteinExistence type="predicted"/>
<evidence type="ECO:0000256" key="1">
    <source>
        <dbReference type="SAM" id="MobiDB-lite"/>
    </source>
</evidence>
<dbReference type="InterPro" id="IPR013078">
    <property type="entry name" value="His_Pase_superF_clade-1"/>
</dbReference>
<reference evidence="2" key="3">
    <citation type="submission" date="2023-10" db="EMBL/GenBank/DDBJ databases">
        <title>Whole Genome based description of the genera Actinobaculum and Actinotignum reveals a complex phylogenetic relationship within the species included in the genus Actinotignum.</title>
        <authorList>
            <person name="Jensen C.S."/>
            <person name="Dargis R."/>
            <person name="Kemp M."/>
            <person name="Christensen J.J."/>
        </authorList>
    </citation>
    <scope>NUCLEOTIDE SEQUENCE</scope>
    <source>
        <strain evidence="2">Actinobaculum_suis_CCUG19206T</strain>
    </source>
</reference>
<dbReference type="Proteomes" id="UP000182744">
    <property type="component" value="Unassembled WGS sequence"/>
</dbReference>
<dbReference type="InterPro" id="IPR029033">
    <property type="entry name" value="His_PPase_superfam"/>
</dbReference>
<dbReference type="SMART" id="SM00855">
    <property type="entry name" value="PGAM"/>
    <property type="match status" value="1"/>
</dbReference>